<dbReference type="RefSeq" id="WP_199018193.1">
    <property type="nucleotide sequence ID" value="NZ_JAELUP010000012.1"/>
</dbReference>
<dbReference type="Proteomes" id="UP000640274">
    <property type="component" value="Unassembled WGS sequence"/>
</dbReference>
<keyword evidence="1" id="KW-0472">Membrane</keyword>
<feature type="transmembrane region" description="Helical" evidence="1">
    <location>
        <begin position="45"/>
        <end position="71"/>
    </location>
</feature>
<dbReference type="AlphaFoldDB" id="A0A934MU20"/>
<keyword evidence="1" id="KW-0812">Transmembrane</keyword>
<reference evidence="2" key="1">
    <citation type="submission" date="2020-12" db="EMBL/GenBank/DDBJ databases">
        <authorList>
            <person name="Huq M.A."/>
        </authorList>
    </citation>
    <scope>NUCLEOTIDE SEQUENCE</scope>
    <source>
        <strain evidence="2">MAHUQ-46</strain>
    </source>
</reference>
<sequence length="102" mass="11628">MKHTRTAVILFILQVGYLLFCAAWFDVAIKSGNMLDEPGARDHFGILMLFVVIWIYPLVVGLFSLLGWLTYHKHSFRVSLWLTGVPLLWVLPLAGAYVFGFK</sequence>
<accession>A0A934MU20</accession>
<keyword evidence="1" id="KW-1133">Transmembrane helix</keyword>
<name>A0A934MU20_9BACL</name>
<proteinExistence type="predicted"/>
<feature type="transmembrane region" description="Helical" evidence="1">
    <location>
        <begin position="78"/>
        <end position="99"/>
    </location>
</feature>
<dbReference type="EMBL" id="JAELUP010000012">
    <property type="protein sequence ID" value="MBJ6360642.1"/>
    <property type="molecule type" value="Genomic_DNA"/>
</dbReference>
<comment type="caution">
    <text evidence="2">The sequence shown here is derived from an EMBL/GenBank/DDBJ whole genome shotgun (WGS) entry which is preliminary data.</text>
</comment>
<keyword evidence="3" id="KW-1185">Reference proteome</keyword>
<evidence type="ECO:0000313" key="3">
    <source>
        <dbReference type="Proteomes" id="UP000640274"/>
    </source>
</evidence>
<gene>
    <name evidence="2" type="ORF">JFN88_04815</name>
</gene>
<feature type="transmembrane region" description="Helical" evidence="1">
    <location>
        <begin position="7"/>
        <end position="25"/>
    </location>
</feature>
<evidence type="ECO:0000313" key="2">
    <source>
        <dbReference type="EMBL" id="MBJ6360642.1"/>
    </source>
</evidence>
<evidence type="ECO:0000256" key="1">
    <source>
        <dbReference type="SAM" id="Phobius"/>
    </source>
</evidence>
<organism evidence="2 3">
    <name type="scientific">Paenibacillus roseus</name>
    <dbReference type="NCBI Taxonomy" id="2798579"/>
    <lineage>
        <taxon>Bacteria</taxon>
        <taxon>Bacillati</taxon>
        <taxon>Bacillota</taxon>
        <taxon>Bacilli</taxon>
        <taxon>Bacillales</taxon>
        <taxon>Paenibacillaceae</taxon>
        <taxon>Paenibacillus</taxon>
    </lineage>
</organism>
<protein>
    <submittedName>
        <fullName evidence="2">Uncharacterized protein</fullName>
    </submittedName>
</protein>